<dbReference type="AlphaFoldDB" id="A0A936YZD3"/>
<name>A0A936YZD3_9BURK</name>
<dbReference type="Pfam" id="PF00534">
    <property type="entry name" value="Glycos_transf_1"/>
    <property type="match status" value="1"/>
</dbReference>
<accession>A0A936YZD3</accession>
<dbReference type="InterPro" id="IPR001296">
    <property type="entry name" value="Glyco_trans_1"/>
</dbReference>
<dbReference type="Gene3D" id="3.40.50.2000">
    <property type="entry name" value="Glycogen Phosphorylase B"/>
    <property type="match status" value="2"/>
</dbReference>
<feature type="domain" description="Glycosyl transferase family 1" evidence="1">
    <location>
        <begin position="218"/>
        <end position="377"/>
    </location>
</feature>
<evidence type="ECO:0000259" key="2">
    <source>
        <dbReference type="Pfam" id="PF13439"/>
    </source>
</evidence>
<dbReference type="Pfam" id="PF13439">
    <property type="entry name" value="Glyco_transf_4"/>
    <property type="match status" value="1"/>
</dbReference>
<sequence>MRVAYLVNQYPKVSHTFIRREILALEALGASVLRVASRGWNDAVVDPADEEERRKTHYLLQQGGAPLLAASLRVFMASPRRFLRAARRAIAMARMSPRPLPVHFAYLAQACRLRELARDEGVGHVHSHFGTNAAEVALLCSELGGPAFSFTVHGPEEFDMPRGLHLGDKVQRATFVAAVSSFGRSQLYRWIPHADWPKVKVVHCGIDEGFLRHTPASTPDSRTVVCVGRLCEQKGQSLLLVAAREMARRGIDFQLVLAGDGELRAQLEGLIDAYDLRDRVRITGWVSGEQVRSLLLQSRGLILPSFAEGLPVVVMEAMALARPVIGTHIAGIPELVRHGHEGWLVPAGDCAALVQAWSELLDADADRRQAMGCSARERVLQRHSAAAGARRLMQLFGTPS</sequence>
<dbReference type="EMBL" id="JAEQNE010000002">
    <property type="protein sequence ID" value="MBL0392019.1"/>
    <property type="molecule type" value="Genomic_DNA"/>
</dbReference>
<comment type="caution">
    <text evidence="3">The sequence shown here is derived from an EMBL/GenBank/DDBJ whole genome shotgun (WGS) entry which is preliminary data.</text>
</comment>
<dbReference type="InterPro" id="IPR050194">
    <property type="entry name" value="Glycosyltransferase_grp1"/>
</dbReference>
<proteinExistence type="predicted"/>
<evidence type="ECO:0000313" key="3">
    <source>
        <dbReference type="EMBL" id="MBL0392019.1"/>
    </source>
</evidence>
<evidence type="ECO:0000259" key="1">
    <source>
        <dbReference type="Pfam" id="PF00534"/>
    </source>
</evidence>
<dbReference type="PANTHER" id="PTHR45947:SF15">
    <property type="entry name" value="TEICHURONIC ACID BIOSYNTHESIS GLYCOSYLTRANSFERASE TUAC-RELATED"/>
    <property type="match status" value="1"/>
</dbReference>
<dbReference type="Proteomes" id="UP000599109">
    <property type="component" value="Unassembled WGS sequence"/>
</dbReference>
<dbReference type="SUPFAM" id="SSF53756">
    <property type="entry name" value="UDP-Glycosyltransferase/glycogen phosphorylase"/>
    <property type="match status" value="1"/>
</dbReference>
<gene>
    <name evidence="3" type="ORF">JJ685_12835</name>
</gene>
<protein>
    <submittedName>
        <fullName evidence="3">Glycosyltransferase family 4 protein</fullName>
    </submittedName>
</protein>
<organism evidence="3 4">
    <name type="scientific">Ramlibacter monticola</name>
    <dbReference type="NCBI Taxonomy" id="1926872"/>
    <lineage>
        <taxon>Bacteria</taxon>
        <taxon>Pseudomonadati</taxon>
        <taxon>Pseudomonadota</taxon>
        <taxon>Betaproteobacteria</taxon>
        <taxon>Burkholderiales</taxon>
        <taxon>Comamonadaceae</taxon>
        <taxon>Ramlibacter</taxon>
    </lineage>
</organism>
<feature type="domain" description="Glycosyltransferase subfamily 4-like N-terminal" evidence="2">
    <location>
        <begin position="74"/>
        <end position="208"/>
    </location>
</feature>
<dbReference type="PANTHER" id="PTHR45947">
    <property type="entry name" value="SULFOQUINOVOSYL TRANSFERASE SQD2"/>
    <property type="match status" value="1"/>
</dbReference>
<dbReference type="InterPro" id="IPR028098">
    <property type="entry name" value="Glyco_trans_4-like_N"/>
</dbReference>
<evidence type="ECO:0000313" key="4">
    <source>
        <dbReference type="Proteomes" id="UP000599109"/>
    </source>
</evidence>
<keyword evidence="4" id="KW-1185">Reference proteome</keyword>
<reference evidence="3 4" key="1">
    <citation type="journal article" date="2017" name="Int. J. Syst. Evol. Microbiol.">
        <title>Ramlibacter monticola sp. nov., isolated from forest soil.</title>
        <authorList>
            <person name="Chaudhary D.K."/>
            <person name="Kim J."/>
        </authorList>
    </citation>
    <scope>NUCLEOTIDE SEQUENCE [LARGE SCALE GENOMIC DNA]</scope>
    <source>
        <strain evidence="3 4">KACC 19175</strain>
    </source>
</reference>
<dbReference type="CDD" id="cd03801">
    <property type="entry name" value="GT4_PimA-like"/>
    <property type="match status" value="1"/>
</dbReference>
<dbReference type="GO" id="GO:0016757">
    <property type="term" value="F:glycosyltransferase activity"/>
    <property type="evidence" value="ECO:0007669"/>
    <property type="project" value="TreeGrafter"/>
</dbReference>